<dbReference type="EMBL" id="QOVG01000002">
    <property type="protein sequence ID" value="NDK37876.1"/>
    <property type="molecule type" value="Genomic_DNA"/>
</dbReference>
<gene>
    <name evidence="2" type="ORF">DT603_03365</name>
</gene>
<sequence>MPNYRRVWVPGGTYFFTVNLLERRRDLLTGHIDALRDAFAQARAARPFLMPAYVVLPGHLHCLWRLPAGDDDIATRWRHIKTAFSRSLPKGERCSERRRRKSERGIWQRRYWERVIRDEADFRSHFDYIHYNPVKHGHASTAFEWPHSSFRQWLARGVYPADWAGPA</sequence>
<dbReference type="InterPro" id="IPR036515">
    <property type="entry name" value="Transposase_17_sf"/>
</dbReference>
<proteinExistence type="predicted"/>
<dbReference type="Gene3D" id="3.30.70.1290">
    <property type="entry name" value="Transposase IS200-like"/>
    <property type="match status" value="1"/>
</dbReference>
<dbReference type="PANTHER" id="PTHR36966">
    <property type="entry name" value="REP-ASSOCIATED TYROSINE TRANSPOSASE"/>
    <property type="match status" value="1"/>
</dbReference>
<dbReference type="SMART" id="SM01321">
    <property type="entry name" value="Y1_Tnp"/>
    <property type="match status" value="1"/>
</dbReference>
<evidence type="ECO:0000313" key="3">
    <source>
        <dbReference type="Proteomes" id="UP001429354"/>
    </source>
</evidence>
<comment type="caution">
    <text evidence="2">The sequence shown here is derived from an EMBL/GenBank/DDBJ whole genome shotgun (WGS) entry which is preliminary data.</text>
</comment>
<keyword evidence="3" id="KW-1185">Reference proteome</keyword>
<dbReference type="Proteomes" id="UP001429354">
    <property type="component" value="Unassembled WGS sequence"/>
</dbReference>
<dbReference type="RefSeq" id="WP_162348448.1">
    <property type="nucleotide sequence ID" value="NZ_QOVG01000002.1"/>
</dbReference>
<reference evidence="2 3" key="1">
    <citation type="submission" date="2018-07" db="EMBL/GenBank/DDBJ databases">
        <title>Whole genome Sequencing of Pseudoxanthomonas gei KCTC 32298 (T).</title>
        <authorList>
            <person name="Kumar S."/>
            <person name="Bansal K."/>
            <person name="Kaur A."/>
            <person name="Patil P."/>
            <person name="Sharma S."/>
            <person name="Patil P.B."/>
        </authorList>
    </citation>
    <scope>NUCLEOTIDE SEQUENCE [LARGE SCALE GENOMIC DNA]</scope>
    <source>
        <strain evidence="2 3">KCTC 32298</strain>
    </source>
</reference>
<dbReference type="InterPro" id="IPR052715">
    <property type="entry name" value="RAYT_transposase"/>
</dbReference>
<dbReference type="InterPro" id="IPR002686">
    <property type="entry name" value="Transposase_17"/>
</dbReference>
<dbReference type="PANTHER" id="PTHR36966:SF1">
    <property type="entry name" value="REP-ASSOCIATED TYROSINE TRANSPOSASE"/>
    <property type="match status" value="1"/>
</dbReference>
<accession>A0ABX0AC99</accession>
<name>A0ABX0AC99_9GAMM</name>
<evidence type="ECO:0000313" key="2">
    <source>
        <dbReference type="EMBL" id="NDK37876.1"/>
    </source>
</evidence>
<evidence type="ECO:0000259" key="1">
    <source>
        <dbReference type="SMART" id="SM01321"/>
    </source>
</evidence>
<feature type="domain" description="Transposase IS200-like" evidence="1">
    <location>
        <begin position="9"/>
        <end position="132"/>
    </location>
</feature>
<dbReference type="NCBIfam" id="NF047646">
    <property type="entry name" value="REP_Tyr_transpos"/>
    <property type="match status" value="1"/>
</dbReference>
<protein>
    <submittedName>
        <fullName evidence="2">Transposase</fullName>
    </submittedName>
</protein>
<dbReference type="SUPFAM" id="SSF143422">
    <property type="entry name" value="Transposase IS200-like"/>
    <property type="match status" value="1"/>
</dbReference>
<organism evidence="2 3">
    <name type="scientific">Pseudoxanthomonas gei</name>
    <dbReference type="NCBI Taxonomy" id="1383030"/>
    <lineage>
        <taxon>Bacteria</taxon>
        <taxon>Pseudomonadati</taxon>
        <taxon>Pseudomonadota</taxon>
        <taxon>Gammaproteobacteria</taxon>
        <taxon>Lysobacterales</taxon>
        <taxon>Lysobacteraceae</taxon>
        <taxon>Pseudoxanthomonas</taxon>
    </lineage>
</organism>